<gene>
    <name evidence="20" type="ORF">CE139_13515</name>
</gene>
<dbReference type="InterPro" id="IPR012910">
    <property type="entry name" value="Plug_dom"/>
</dbReference>
<evidence type="ECO:0000256" key="7">
    <source>
        <dbReference type="ARBA" id="ARBA00022729"/>
    </source>
</evidence>
<feature type="chain" id="PRO_5016458103" evidence="17">
    <location>
        <begin position="31"/>
        <end position="738"/>
    </location>
</feature>
<comment type="subcellular location">
    <subcellularLocation>
        <location evidence="1 14">Cell outer membrane</location>
        <topology evidence="1 14">Multi-pass membrane protein</topology>
    </subcellularLocation>
</comment>
<keyword evidence="8" id="KW-0408">Iron</keyword>
<evidence type="ECO:0000313" key="21">
    <source>
        <dbReference type="Proteomes" id="UP000250579"/>
    </source>
</evidence>
<evidence type="ECO:0000256" key="16">
    <source>
        <dbReference type="RuleBase" id="RU003357"/>
    </source>
</evidence>
<keyword evidence="13 14" id="KW-0998">Cell outer membrane</keyword>
<feature type="signal peptide" evidence="17">
    <location>
        <begin position="1"/>
        <end position="30"/>
    </location>
</feature>
<evidence type="ECO:0000256" key="13">
    <source>
        <dbReference type="ARBA" id="ARBA00023237"/>
    </source>
</evidence>
<evidence type="ECO:0000256" key="1">
    <source>
        <dbReference type="ARBA" id="ARBA00004571"/>
    </source>
</evidence>
<keyword evidence="11 14" id="KW-0472">Membrane</keyword>
<keyword evidence="6 14" id="KW-0812">Transmembrane</keyword>
<dbReference type="GO" id="GO:0009279">
    <property type="term" value="C:cell outer membrane"/>
    <property type="evidence" value="ECO:0007669"/>
    <property type="project" value="UniProtKB-SubCell"/>
</dbReference>
<keyword evidence="4 14" id="KW-1134">Transmembrane beta strand</keyword>
<evidence type="ECO:0000313" key="20">
    <source>
        <dbReference type="EMBL" id="AXA66795.1"/>
    </source>
</evidence>
<dbReference type="Pfam" id="PF00593">
    <property type="entry name" value="TonB_dep_Rec_b-barrel"/>
    <property type="match status" value="1"/>
</dbReference>
<dbReference type="EMBL" id="CP022198">
    <property type="protein sequence ID" value="AXA66795.1"/>
    <property type="molecule type" value="Genomic_DNA"/>
</dbReference>
<dbReference type="Proteomes" id="UP000250579">
    <property type="component" value="Chromosome"/>
</dbReference>
<evidence type="ECO:0000256" key="14">
    <source>
        <dbReference type="PROSITE-ProRule" id="PRU01360"/>
    </source>
</evidence>
<dbReference type="NCBIfam" id="TIGR01783">
    <property type="entry name" value="TonB-siderophor"/>
    <property type="match status" value="1"/>
</dbReference>
<keyword evidence="3 14" id="KW-0813">Transport</keyword>
<evidence type="ECO:0000256" key="15">
    <source>
        <dbReference type="PROSITE-ProRule" id="PRU10144"/>
    </source>
</evidence>
<dbReference type="InterPro" id="IPR037066">
    <property type="entry name" value="Plug_dom_sf"/>
</dbReference>
<feature type="domain" description="TonB-dependent receptor plug" evidence="19">
    <location>
        <begin position="77"/>
        <end position="170"/>
    </location>
</feature>
<dbReference type="InterPro" id="IPR039426">
    <property type="entry name" value="TonB-dep_rcpt-like"/>
</dbReference>
<keyword evidence="7 17" id="KW-0732">Signal</keyword>
<keyword evidence="10 16" id="KW-0798">TonB box</keyword>
<dbReference type="SUPFAM" id="SSF56935">
    <property type="entry name" value="Porins"/>
    <property type="match status" value="1"/>
</dbReference>
<organism evidence="20 21">
    <name type="scientific">Pseudomonas oryzihabitans</name>
    <dbReference type="NCBI Taxonomy" id="47885"/>
    <lineage>
        <taxon>Bacteria</taxon>
        <taxon>Pseudomonadati</taxon>
        <taxon>Pseudomonadota</taxon>
        <taxon>Gammaproteobacteria</taxon>
        <taxon>Pseudomonadales</taxon>
        <taxon>Pseudomonadaceae</taxon>
        <taxon>Pseudomonas</taxon>
    </lineage>
</organism>
<dbReference type="PANTHER" id="PTHR32552:SF82">
    <property type="entry name" value="FCUA PROTEIN"/>
    <property type="match status" value="1"/>
</dbReference>
<evidence type="ECO:0000256" key="9">
    <source>
        <dbReference type="ARBA" id="ARBA00023065"/>
    </source>
</evidence>
<dbReference type="PROSITE" id="PS52016">
    <property type="entry name" value="TONB_DEPENDENT_REC_3"/>
    <property type="match status" value="1"/>
</dbReference>
<proteinExistence type="inferred from homology"/>
<evidence type="ECO:0000256" key="6">
    <source>
        <dbReference type="ARBA" id="ARBA00022692"/>
    </source>
</evidence>
<evidence type="ECO:0000256" key="12">
    <source>
        <dbReference type="ARBA" id="ARBA00023170"/>
    </source>
</evidence>
<evidence type="ECO:0000259" key="19">
    <source>
        <dbReference type="Pfam" id="PF07715"/>
    </source>
</evidence>
<evidence type="ECO:0000256" key="10">
    <source>
        <dbReference type="ARBA" id="ARBA00023077"/>
    </source>
</evidence>
<dbReference type="Gene3D" id="2.40.170.20">
    <property type="entry name" value="TonB-dependent receptor, beta-barrel domain"/>
    <property type="match status" value="1"/>
</dbReference>
<dbReference type="InterPro" id="IPR000531">
    <property type="entry name" value="Beta-barrel_TonB"/>
</dbReference>
<dbReference type="AlphaFoldDB" id="A0A2Z5A7P5"/>
<keyword evidence="9" id="KW-0406">Ion transport</keyword>
<evidence type="ECO:0000259" key="18">
    <source>
        <dbReference type="Pfam" id="PF00593"/>
    </source>
</evidence>
<dbReference type="PROSITE" id="PS01156">
    <property type="entry name" value="TONB_DEPENDENT_REC_2"/>
    <property type="match status" value="1"/>
</dbReference>
<evidence type="ECO:0000256" key="5">
    <source>
        <dbReference type="ARBA" id="ARBA00022496"/>
    </source>
</evidence>
<dbReference type="InterPro" id="IPR010105">
    <property type="entry name" value="TonB_sidphr_rcpt"/>
</dbReference>
<evidence type="ECO:0000256" key="3">
    <source>
        <dbReference type="ARBA" id="ARBA00022448"/>
    </source>
</evidence>
<dbReference type="CDD" id="cd01347">
    <property type="entry name" value="ligand_gated_channel"/>
    <property type="match status" value="1"/>
</dbReference>
<evidence type="ECO:0000256" key="8">
    <source>
        <dbReference type="ARBA" id="ARBA00023004"/>
    </source>
</evidence>
<dbReference type="Gene3D" id="2.170.130.10">
    <property type="entry name" value="TonB-dependent receptor, plug domain"/>
    <property type="match status" value="1"/>
</dbReference>
<sequence>MARSRSAFQLSPLALSVAALCAATTLPALAQTNDDTVQLDSTTVTATEAPKDAPPPTYTGGQVATGGKLGVLGNQDNMSVPFSVTSYTAKLIQDQQAQTISEVLSNDASVRQYSGYGNQSQNFVIRGYKLTGDDISFNNLYGVMPRQIIATEALERVEVFKGPNAFINGVTPTGSGIGGAVNLQPKRAQDKPTRSYTVDYTSDGRLGQHLDLGQRFGADNRFGARLNLMQREGDTAIDDESQRSKLFVAGLDYRGDTFRLSTDFGYQKQVVNSGRDSLLLGSGLTRLPHAPSSDTNYNAPWTHTQLEDTFGMVRGEYDLSDSWTAYLAVGGKHTRENGTYGSATLNDEAGNASIGGSKIPHDDDAKTVLAGLNGKLQTGPVSHQIAFGMSSIWTEQKNAFDFAQTPVVSNTNIRQPSAVTYPAFGWFTGGDLRDPGTTSKTVNQSIALSDTLGFFDDRLLTTLGVRRQSLLAEGYSYEGMSFLGTPLPGNDGSRTAKYDQSITTPIYGVVYKLTDEISLYANRIEGLAQGPTAPANSFNVGQVFSPARSKQTEAGIKYDQGTFGATFGVYRIEQPSDGYLVNNFYVRDGEQENRGLELNVFGEPLLGLRLLAGATFMDTELKGTQNASNDGNRAIGVPRFQYNLGADWDLPGLQGVALNGRLLRTGGQYADAANNLSIPAWTRVDLGARYRFTVEQKDVTLRANLENVANKSYWESAFGGYLTQGDPRTLKVSATLDF</sequence>
<dbReference type="InterPro" id="IPR010917">
    <property type="entry name" value="TonB_rcpt_CS"/>
</dbReference>
<dbReference type="GO" id="GO:0015344">
    <property type="term" value="F:siderophore uptake transmembrane transporter activity"/>
    <property type="evidence" value="ECO:0007669"/>
    <property type="project" value="TreeGrafter"/>
</dbReference>
<reference evidence="20 21" key="1">
    <citation type="submission" date="2017-06" db="EMBL/GenBank/DDBJ databases">
        <title>Evolution towards high GC content and high-temperature stress adaptation in endophytic Pseudomonas oryzihabitans impacted its plant-growth promoting traits.</title>
        <authorList>
            <person name="Nascimento F.X."/>
        </authorList>
    </citation>
    <scope>NUCLEOTIDE SEQUENCE [LARGE SCALE GENOMIC DNA]</scope>
    <source>
        <strain evidence="20 21">MS8</strain>
    </source>
</reference>
<keyword evidence="5" id="KW-0410">Iron transport</keyword>
<evidence type="ECO:0000256" key="17">
    <source>
        <dbReference type="SAM" id="SignalP"/>
    </source>
</evidence>
<dbReference type="GO" id="GO:0038023">
    <property type="term" value="F:signaling receptor activity"/>
    <property type="evidence" value="ECO:0007669"/>
    <property type="project" value="InterPro"/>
</dbReference>
<keyword evidence="12 20" id="KW-0675">Receptor</keyword>
<evidence type="ECO:0000256" key="4">
    <source>
        <dbReference type="ARBA" id="ARBA00022452"/>
    </source>
</evidence>
<feature type="domain" description="TonB-dependent receptor-like beta-barrel" evidence="18">
    <location>
        <begin position="253"/>
        <end position="708"/>
    </location>
</feature>
<feature type="short sequence motif" description="TonB C-terminal box" evidence="15">
    <location>
        <begin position="721"/>
        <end position="738"/>
    </location>
</feature>
<dbReference type="InterPro" id="IPR036942">
    <property type="entry name" value="Beta-barrel_TonB_sf"/>
</dbReference>
<evidence type="ECO:0000256" key="11">
    <source>
        <dbReference type="ARBA" id="ARBA00023136"/>
    </source>
</evidence>
<dbReference type="GO" id="GO:0015891">
    <property type="term" value="P:siderophore transport"/>
    <property type="evidence" value="ECO:0007669"/>
    <property type="project" value="InterPro"/>
</dbReference>
<comment type="similarity">
    <text evidence="2 14 16">Belongs to the TonB-dependent receptor family.</text>
</comment>
<dbReference type="Pfam" id="PF07715">
    <property type="entry name" value="Plug"/>
    <property type="match status" value="1"/>
</dbReference>
<protein>
    <submittedName>
        <fullName evidence="20">TonB-dependent siderophore receptor</fullName>
    </submittedName>
</protein>
<name>A0A2Z5A7P5_9PSED</name>
<accession>A0A2Z5A7P5</accession>
<dbReference type="RefSeq" id="WP_208691031.1">
    <property type="nucleotide sequence ID" value="NZ_CP022198.1"/>
</dbReference>
<evidence type="ECO:0000256" key="2">
    <source>
        <dbReference type="ARBA" id="ARBA00009810"/>
    </source>
</evidence>
<dbReference type="PANTHER" id="PTHR32552">
    <property type="entry name" value="FERRICHROME IRON RECEPTOR-RELATED"/>
    <property type="match status" value="1"/>
</dbReference>